<evidence type="ECO:0000256" key="6">
    <source>
        <dbReference type="SAM" id="SignalP"/>
    </source>
</evidence>
<dbReference type="InterPro" id="IPR008758">
    <property type="entry name" value="Peptidase_S28"/>
</dbReference>
<evidence type="ECO:0000313" key="8">
    <source>
        <dbReference type="Proteomes" id="UP000800041"/>
    </source>
</evidence>
<name>A0A6G1GLG0_9PEZI</name>
<evidence type="ECO:0000256" key="3">
    <source>
        <dbReference type="ARBA" id="ARBA00022729"/>
    </source>
</evidence>
<dbReference type="GO" id="GO:0004180">
    <property type="term" value="F:carboxypeptidase activity"/>
    <property type="evidence" value="ECO:0007669"/>
    <property type="project" value="UniProtKB-KW"/>
</dbReference>
<gene>
    <name evidence="7" type="ORF">K402DRAFT_425204</name>
</gene>
<dbReference type="GO" id="GO:0070008">
    <property type="term" value="F:serine-type exopeptidase activity"/>
    <property type="evidence" value="ECO:0007669"/>
    <property type="project" value="InterPro"/>
</dbReference>
<dbReference type="FunFam" id="3.40.50.1820:FF:000251">
    <property type="entry name" value="Extracelular serine carboxypeptidase, putative"/>
    <property type="match status" value="1"/>
</dbReference>
<sequence>MFSKLLINALLLGQAVHARFAVRPPIELQRLTKGSSAFDKRDYAAEHPAYSLQVPVDYFHNDSKYEPHSDAKFPLRYWFDASHYEEGGPVIVLCGGETDGSDRLPFMEKGILYQLSKATKGVGVILEHRYYGESFPVANLTTESLRFLTTAQALADSDYFARHVTFPGLEDKNLTAPATPWVAYGGSYAGAFVAFLRVQYPHTFFGAISSSGVTKAIYDYWQYYEPIRIYGPQDCIKTTQQFTSFIDSILIEKKDASAIVKLKAAFGLSNLTHDDDFANVLSYGIGGWQGRNWDPEVNDPSFNEYCKTITSDTPISNSTEPERAALESLLEFSGVESSSSFVTRLLNWINYINVGVVQSCTLSRMTQNQCFSQYEKGLYSGNTLLAYTWKSWSWQYCTEWGFLQTGSGVPADQQPLISRLINLPYTTIICKEGFGRATPPDTDTVNKYGGYDISYPRLAIVDGQADPWREATPHAFAAPNRTSTTKEPFILIEGAVHHWDENGLFANETTPELPPAPVADAQQQIHDFVLKWLEEWKRERHVKSNGGWGGWTGGWGAGRGKFYSHNGGPPYPMP</sequence>
<keyword evidence="2" id="KW-0645">Protease</keyword>
<dbReference type="PANTHER" id="PTHR11010:SF117">
    <property type="entry name" value="SERINE PROTEASE 16"/>
    <property type="match status" value="1"/>
</dbReference>
<dbReference type="AlphaFoldDB" id="A0A6G1GLG0"/>
<dbReference type="OrthoDB" id="1735038at2759"/>
<accession>A0A6G1GLG0</accession>
<keyword evidence="5" id="KW-0325">Glycoprotein</keyword>
<dbReference type="InterPro" id="IPR029058">
    <property type="entry name" value="AB_hydrolase_fold"/>
</dbReference>
<keyword evidence="3 6" id="KW-0732">Signal</keyword>
<proteinExistence type="inferred from homology"/>
<evidence type="ECO:0000256" key="4">
    <source>
        <dbReference type="ARBA" id="ARBA00022801"/>
    </source>
</evidence>
<comment type="similarity">
    <text evidence="1">Belongs to the peptidase S28 family.</text>
</comment>
<keyword evidence="4" id="KW-0378">Hydrolase</keyword>
<keyword evidence="7" id="KW-0121">Carboxypeptidase</keyword>
<dbReference type="SUPFAM" id="SSF53474">
    <property type="entry name" value="alpha/beta-Hydrolases"/>
    <property type="match status" value="1"/>
</dbReference>
<dbReference type="GO" id="GO:0006508">
    <property type="term" value="P:proteolysis"/>
    <property type="evidence" value="ECO:0007669"/>
    <property type="project" value="UniProtKB-KW"/>
</dbReference>
<dbReference type="Proteomes" id="UP000800041">
    <property type="component" value="Unassembled WGS sequence"/>
</dbReference>
<evidence type="ECO:0000256" key="5">
    <source>
        <dbReference type="ARBA" id="ARBA00023180"/>
    </source>
</evidence>
<evidence type="ECO:0000313" key="7">
    <source>
        <dbReference type="EMBL" id="KAF1981672.1"/>
    </source>
</evidence>
<organism evidence="7 8">
    <name type="scientific">Aulographum hederae CBS 113979</name>
    <dbReference type="NCBI Taxonomy" id="1176131"/>
    <lineage>
        <taxon>Eukaryota</taxon>
        <taxon>Fungi</taxon>
        <taxon>Dikarya</taxon>
        <taxon>Ascomycota</taxon>
        <taxon>Pezizomycotina</taxon>
        <taxon>Dothideomycetes</taxon>
        <taxon>Pleosporomycetidae</taxon>
        <taxon>Aulographales</taxon>
        <taxon>Aulographaceae</taxon>
    </lineage>
</organism>
<protein>
    <submittedName>
        <fullName evidence="7">Extracelular serine carboxypeptidase</fullName>
    </submittedName>
</protein>
<evidence type="ECO:0000256" key="2">
    <source>
        <dbReference type="ARBA" id="ARBA00022670"/>
    </source>
</evidence>
<reference evidence="7" key="1">
    <citation type="journal article" date="2020" name="Stud. Mycol.">
        <title>101 Dothideomycetes genomes: a test case for predicting lifestyles and emergence of pathogens.</title>
        <authorList>
            <person name="Haridas S."/>
            <person name="Albert R."/>
            <person name="Binder M."/>
            <person name="Bloem J."/>
            <person name="Labutti K."/>
            <person name="Salamov A."/>
            <person name="Andreopoulos B."/>
            <person name="Baker S."/>
            <person name="Barry K."/>
            <person name="Bills G."/>
            <person name="Bluhm B."/>
            <person name="Cannon C."/>
            <person name="Castanera R."/>
            <person name="Culley D."/>
            <person name="Daum C."/>
            <person name="Ezra D."/>
            <person name="Gonzalez J."/>
            <person name="Henrissat B."/>
            <person name="Kuo A."/>
            <person name="Liang C."/>
            <person name="Lipzen A."/>
            <person name="Lutzoni F."/>
            <person name="Magnuson J."/>
            <person name="Mondo S."/>
            <person name="Nolan M."/>
            <person name="Ohm R."/>
            <person name="Pangilinan J."/>
            <person name="Park H.-J."/>
            <person name="Ramirez L."/>
            <person name="Alfaro M."/>
            <person name="Sun H."/>
            <person name="Tritt A."/>
            <person name="Yoshinaga Y."/>
            <person name="Zwiers L.-H."/>
            <person name="Turgeon B."/>
            <person name="Goodwin S."/>
            <person name="Spatafora J."/>
            <person name="Crous P."/>
            <person name="Grigoriev I."/>
        </authorList>
    </citation>
    <scope>NUCLEOTIDE SEQUENCE</scope>
    <source>
        <strain evidence="7">CBS 113979</strain>
    </source>
</reference>
<keyword evidence="8" id="KW-1185">Reference proteome</keyword>
<dbReference type="Pfam" id="PF05577">
    <property type="entry name" value="Peptidase_S28"/>
    <property type="match status" value="1"/>
</dbReference>
<evidence type="ECO:0000256" key="1">
    <source>
        <dbReference type="ARBA" id="ARBA00011079"/>
    </source>
</evidence>
<dbReference type="PANTHER" id="PTHR11010">
    <property type="entry name" value="PROTEASE S28 PRO-X CARBOXYPEPTIDASE-RELATED"/>
    <property type="match status" value="1"/>
</dbReference>
<feature type="signal peptide" evidence="6">
    <location>
        <begin position="1"/>
        <end position="18"/>
    </location>
</feature>
<dbReference type="GO" id="GO:0008239">
    <property type="term" value="F:dipeptidyl-peptidase activity"/>
    <property type="evidence" value="ECO:0007669"/>
    <property type="project" value="TreeGrafter"/>
</dbReference>
<dbReference type="EMBL" id="ML977195">
    <property type="protein sequence ID" value="KAF1981672.1"/>
    <property type="molecule type" value="Genomic_DNA"/>
</dbReference>
<feature type="chain" id="PRO_5026151362" evidence="6">
    <location>
        <begin position="19"/>
        <end position="574"/>
    </location>
</feature>
<dbReference type="Gene3D" id="3.40.50.1820">
    <property type="entry name" value="alpha/beta hydrolase"/>
    <property type="match status" value="2"/>
</dbReference>